<dbReference type="RefSeq" id="WP_211864633.1">
    <property type="nucleotide sequence ID" value="NZ_JAAEDM010000125.1"/>
</dbReference>
<dbReference type="EMBL" id="JAAEDM010000125">
    <property type="protein sequence ID" value="MBR0674208.1"/>
    <property type="molecule type" value="Genomic_DNA"/>
</dbReference>
<evidence type="ECO:0000313" key="2">
    <source>
        <dbReference type="Proteomes" id="UP001138751"/>
    </source>
</evidence>
<reference evidence="1" key="1">
    <citation type="submission" date="2020-01" db="EMBL/GenBank/DDBJ databases">
        <authorList>
            <person name="Rat A."/>
        </authorList>
    </citation>
    <scope>NUCLEOTIDE SEQUENCE</scope>
    <source>
        <strain evidence="1">LMG 31231</strain>
    </source>
</reference>
<evidence type="ECO:0000313" key="1">
    <source>
        <dbReference type="EMBL" id="MBR0674208.1"/>
    </source>
</evidence>
<dbReference type="AlphaFoldDB" id="A0A9X9X479"/>
<name>A0A9X9X479_9PROT</name>
<keyword evidence="2" id="KW-1185">Reference proteome</keyword>
<accession>A0A9X9X479</accession>
<proteinExistence type="predicted"/>
<dbReference type="Proteomes" id="UP001138751">
    <property type="component" value="Unassembled WGS sequence"/>
</dbReference>
<sequence>MPDAERERRIAAARDWARRNLDRTPFGEALARRTWRRLVNSAVDSGLIHEFHRDYCGHGLLRTAAGVKLCEIQDGHFGGPPIAEWTCEEDFVAFFARQSDWTCSGMEPAEPVFFTEDEWARCNQRLKREHLERFA</sequence>
<protein>
    <submittedName>
        <fullName evidence="1">Uncharacterized protein</fullName>
    </submittedName>
</protein>
<organism evidence="1 2">
    <name type="scientific">Neoroseomonas soli</name>
    <dbReference type="NCBI Taxonomy" id="1081025"/>
    <lineage>
        <taxon>Bacteria</taxon>
        <taxon>Pseudomonadati</taxon>
        <taxon>Pseudomonadota</taxon>
        <taxon>Alphaproteobacteria</taxon>
        <taxon>Acetobacterales</taxon>
        <taxon>Acetobacteraceae</taxon>
        <taxon>Neoroseomonas</taxon>
    </lineage>
</organism>
<comment type="caution">
    <text evidence="1">The sequence shown here is derived from an EMBL/GenBank/DDBJ whole genome shotgun (WGS) entry which is preliminary data.</text>
</comment>
<gene>
    <name evidence="1" type="ORF">GXW76_23755</name>
</gene>
<reference evidence="1" key="2">
    <citation type="journal article" date="2021" name="Syst. Appl. Microbiol.">
        <title>Roseomonas hellenica sp. nov., isolated from roots of wild-growing Alkanna tinctoria.</title>
        <authorList>
            <person name="Rat A."/>
            <person name="Naranjo H.D."/>
            <person name="Lebbe L."/>
            <person name="Cnockaert M."/>
            <person name="Krigas N."/>
            <person name="Grigoriadou K."/>
            <person name="Maloupa E."/>
            <person name="Willems A."/>
        </authorList>
    </citation>
    <scope>NUCLEOTIDE SEQUENCE</scope>
    <source>
        <strain evidence="1">LMG 31231</strain>
    </source>
</reference>